<dbReference type="SUPFAM" id="SSF159501">
    <property type="entry name" value="EreA/ChaN-like"/>
    <property type="match status" value="1"/>
</dbReference>
<dbReference type="Proteomes" id="UP000182057">
    <property type="component" value="Unassembled WGS sequence"/>
</dbReference>
<name>A0A1D3UND5_TANFO</name>
<dbReference type="Gene3D" id="1.20.1440.30">
    <property type="entry name" value="Biosynthetic Protein domain"/>
    <property type="match status" value="1"/>
</dbReference>
<dbReference type="Gene3D" id="3.30.1870.10">
    <property type="entry name" value="EreA-like, domain 2"/>
    <property type="match status" value="1"/>
</dbReference>
<reference evidence="1 2" key="1">
    <citation type="submission" date="2016-09" db="EMBL/GenBank/DDBJ databases">
        <authorList>
            <person name="Capua I."/>
            <person name="De Benedictis P."/>
            <person name="Joannis T."/>
            <person name="Lombin L.H."/>
            <person name="Cattoli G."/>
        </authorList>
    </citation>
    <scope>NUCLEOTIDE SEQUENCE [LARGE SCALE GENOMIC DNA]</scope>
    <source>
        <strain evidence="1 2">UB20</strain>
    </source>
</reference>
<dbReference type="GO" id="GO:0046677">
    <property type="term" value="P:response to antibiotic"/>
    <property type="evidence" value="ECO:0007669"/>
    <property type="project" value="InterPro"/>
</dbReference>
<evidence type="ECO:0000313" key="1">
    <source>
        <dbReference type="EMBL" id="SCQ21714.1"/>
    </source>
</evidence>
<dbReference type="InterPro" id="IPR007815">
    <property type="entry name" value="Emycin_Estase"/>
</dbReference>
<protein>
    <submittedName>
        <fullName evidence="1">Erythromycin esterase</fullName>
    </submittedName>
</protein>
<dbReference type="EMBL" id="FMMM01000054">
    <property type="protein sequence ID" value="SCQ21714.1"/>
    <property type="molecule type" value="Genomic_DNA"/>
</dbReference>
<dbReference type="Pfam" id="PF05139">
    <property type="entry name" value="Erythro_esteras"/>
    <property type="match status" value="1"/>
</dbReference>
<dbReference type="CDD" id="cd14728">
    <property type="entry name" value="Ere-like"/>
    <property type="match status" value="1"/>
</dbReference>
<accession>A0A1D3UND5</accession>
<organism evidence="1 2">
    <name type="scientific">Tannerella forsythia</name>
    <name type="common">Bacteroides forsythus</name>
    <dbReference type="NCBI Taxonomy" id="28112"/>
    <lineage>
        <taxon>Bacteria</taxon>
        <taxon>Pseudomonadati</taxon>
        <taxon>Bacteroidota</taxon>
        <taxon>Bacteroidia</taxon>
        <taxon>Bacteroidales</taxon>
        <taxon>Tannerellaceae</taxon>
        <taxon>Tannerella</taxon>
    </lineage>
</organism>
<dbReference type="InterPro" id="IPR052036">
    <property type="entry name" value="Hydrolase/PRTase-associated"/>
</dbReference>
<dbReference type="RefSeq" id="WP_074449842.1">
    <property type="nucleotide sequence ID" value="NZ_FMMM01000054.1"/>
</dbReference>
<dbReference type="PANTHER" id="PTHR31299">
    <property type="entry name" value="ESTERASE, PUTATIVE (AFU_ORTHOLOGUE AFUA_1G05850)-RELATED"/>
    <property type="match status" value="1"/>
</dbReference>
<dbReference type="AlphaFoldDB" id="A0A1D3UND5"/>
<sequence length="610" mass="70657">MKVHFLILLFGALYGMSCTSKTEHKTYTKMYDLEFRMQEDSSIVYHWQQNAAYLNYTIPVGVKGVDRPLFAMMYQKGHPFLNRLQTELKQRILLPPCNANQATVEFESKGKNIRQISITLDAINEEEKVIFSDTLKFIPDTALRIVSKDIMVKNAKLLNIRINAEGVVDSTAYIALSKLNLWLDGKPIDSFLVRTLSPFTAQDARTYTPIAMDERLPLDQINEINKKKIIGLGESMHGNDEIKKLGYECILQTAEQQNARLVLLEMPLEVSLACNRYIQDSRYTLDSLFLAGKSTLHLFDFLDKLRLFNSKQTDESKVRLYGSDYTPIYSPTQNSAVDIFDFVTRLNEQAKIPELDQFSLLLMEADWQEASSFLQAHKNEIQKVLTPEEVDVISHILTLSREIGDNPIQRFIRRDSVMFANAKFLIDKYASAENVKTIIYGHAIHINRLSTFPAVPCTSFGYYMQEQYSDAYSPLLILTGEDTGIAYDQHYNQQKTFLHKLPFNSMESFLSTFDENIFYIPLTPEFNRLILSRFKGSHHMPQEFYPFNLYQRYKGIFFIKNLDYDSIDKKEISLDEISNLFMAKTKQRQKKIDEIQKRIKISQSLPIKRQ</sequence>
<proteinExistence type="predicted"/>
<evidence type="ECO:0000313" key="2">
    <source>
        <dbReference type="Proteomes" id="UP000182057"/>
    </source>
</evidence>
<dbReference type="PANTHER" id="PTHR31299:SF0">
    <property type="entry name" value="ESTERASE, PUTATIVE (AFU_ORTHOLOGUE AFUA_1G05850)-RELATED"/>
    <property type="match status" value="1"/>
</dbReference>
<dbReference type="Gene3D" id="3.40.1660.10">
    <property type="entry name" value="EreA-like (biosynthetic domain)"/>
    <property type="match status" value="1"/>
</dbReference>
<dbReference type="OrthoDB" id="1027095at2"/>
<gene>
    <name evidence="1" type="ORF">TFUB20_01471</name>
</gene>